<name>K2GAF3_9BACT</name>
<gene>
    <name evidence="2" type="ORF">ACD_4C00041G0002</name>
</gene>
<proteinExistence type="predicted"/>
<keyword evidence="1" id="KW-0472">Membrane</keyword>
<dbReference type="AlphaFoldDB" id="K2GAF3"/>
<comment type="caution">
    <text evidence="2">The sequence shown here is derived from an EMBL/GenBank/DDBJ whole genome shotgun (WGS) entry which is preliminary data.</text>
</comment>
<sequence length="160" mass="18676">MKKTSNNKIIPFILTIVIILWIFYLMNSPKFWGSKNSAETISQEQQDKEVKKFNEILNTVTKKEDSSNCDELEIQNLKDLCKAQIEDRFSIERSFTKVADCDKVWQKKWEPIEQSKDVCVHNVANRIAKNVKDSNLCESINSSSLRNLCKIQIEQKFLKN</sequence>
<protein>
    <submittedName>
        <fullName evidence="2">Uncharacterized protein</fullName>
    </submittedName>
</protein>
<evidence type="ECO:0000256" key="1">
    <source>
        <dbReference type="SAM" id="Phobius"/>
    </source>
</evidence>
<reference evidence="2" key="1">
    <citation type="journal article" date="2012" name="Science">
        <title>Fermentation, hydrogen, and sulfur metabolism in multiple uncultivated bacterial phyla.</title>
        <authorList>
            <person name="Wrighton K.C."/>
            <person name="Thomas B.C."/>
            <person name="Sharon I."/>
            <person name="Miller C.S."/>
            <person name="Castelle C.J."/>
            <person name="VerBerkmoes N.C."/>
            <person name="Wilkins M.J."/>
            <person name="Hettich R.L."/>
            <person name="Lipton M.S."/>
            <person name="Williams K.H."/>
            <person name="Long P.E."/>
            <person name="Banfield J.F."/>
        </authorList>
    </citation>
    <scope>NUCLEOTIDE SEQUENCE [LARGE SCALE GENOMIC DNA]</scope>
</reference>
<evidence type="ECO:0000313" key="2">
    <source>
        <dbReference type="EMBL" id="EKE27104.1"/>
    </source>
</evidence>
<keyword evidence="1" id="KW-1133">Transmembrane helix</keyword>
<dbReference type="EMBL" id="AMFJ01000557">
    <property type="protein sequence ID" value="EKE27104.1"/>
    <property type="molecule type" value="Genomic_DNA"/>
</dbReference>
<organism evidence="2">
    <name type="scientific">uncultured bacterium</name>
    <name type="common">gcode 4</name>
    <dbReference type="NCBI Taxonomy" id="1234023"/>
    <lineage>
        <taxon>Bacteria</taxon>
        <taxon>environmental samples</taxon>
    </lineage>
</organism>
<feature type="transmembrane region" description="Helical" evidence="1">
    <location>
        <begin position="9"/>
        <end position="26"/>
    </location>
</feature>
<accession>K2GAF3</accession>
<keyword evidence="1" id="KW-0812">Transmembrane</keyword>